<reference evidence="1" key="1">
    <citation type="submission" date="2021-05" db="EMBL/GenBank/DDBJ databases">
        <authorList>
            <person name="Pan Q."/>
            <person name="Jouanno E."/>
            <person name="Zahm M."/>
            <person name="Klopp C."/>
            <person name="Cabau C."/>
            <person name="Louis A."/>
            <person name="Berthelot C."/>
            <person name="Parey E."/>
            <person name="Roest Crollius H."/>
            <person name="Montfort J."/>
            <person name="Robinson-Rechavi M."/>
            <person name="Bouchez O."/>
            <person name="Lampietro C."/>
            <person name="Lopez Roques C."/>
            <person name="Donnadieu C."/>
            <person name="Postlethwait J."/>
            <person name="Bobe J."/>
            <person name="Dillon D."/>
            <person name="Chandos A."/>
            <person name="von Hippel F."/>
            <person name="Guiguen Y."/>
        </authorList>
    </citation>
    <scope>NUCLEOTIDE SEQUENCE</scope>
    <source>
        <strain evidence="1">YG-Jan2019</strain>
    </source>
</reference>
<sequence>MKARARARDNRQKCGRDATGGNRRRASDIRYRLPGGGRIEYVSQTGWSADNKQQRVQGKQHMRNRVSAKHRAPSECHACQRQGHTPGPINPTPTGPLSRSAASQLLLLGTVSVRASLISPQPEPHADMPD</sequence>
<organism evidence="1 2">
    <name type="scientific">Dallia pectoralis</name>
    <name type="common">Alaska blackfish</name>
    <dbReference type="NCBI Taxonomy" id="75939"/>
    <lineage>
        <taxon>Eukaryota</taxon>
        <taxon>Metazoa</taxon>
        <taxon>Chordata</taxon>
        <taxon>Craniata</taxon>
        <taxon>Vertebrata</taxon>
        <taxon>Euteleostomi</taxon>
        <taxon>Actinopterygii</taxon>
        <taxon>Neopterygii</taxon>
        <taxon>Teleostei</taxon>
        <taxon>Protacanthopterygii</taxon>
        <taxon>Esociformes</taxon>
        <taxon>Umbridae</taxon>
        <taxon>Dallia</taxon>
    </lineage>
</organism>
<evidence type="ECO:0000313" key="1">
    <source>
        <dbReference type="EMBL" id="KAJ7988440.1"/>
    </source>
</evidence>
<dbReference type="Proteomes" id="UP001157502">
    <property type="component" value="Chromosome 31"/>
</dbReference>
<proteinExistence type="predicted"/>
<keyword evidence="2" id="KW-1185">Reference proteome</keyword>
<gene>
    <name evidence="1" type="ORF">DPEC_G00323570</name>
</gene>
<dbReference type="EMBL" id="CM055758">
    <property type="protein sequence ID" value="KAJ7988440.1"/>
    <property type="molecule type" value="Genomic_DNA"/>
</dbReference>
<accession>A0ACC2FB18</accession>
<name>A0ACC2FB18_DALPE</name>
<protein>
    <submittedName>
        <fullName evidence="1">Uncharacterized protein</fullName>
    </submittedName>
</protein>
<comment type="caution">
    <text evidence="1">The sequence shown here is derived from an EMBL/GenBank/DDBJ whole genome shotgun (WGS) entry which is preliminary data.</text>
</comment>
<evidence type="ECO:0000313" key="2">
    <source>
        <dbReference type="Proteomes" id="UP001157502"/>
    </source>
</evidence>